<dbReference type="PATRIC" id="fig|693.5.peg.3646"/>
<dbReference type="Pfam" id="PF04077">
    <property type="entry name" value="DsrH"/>
    <property type="match status" value="1"/>
</dbReference>
<dbReference type="EMBL" id="LHPJ01000028">
    <property type="protein sequence ID" value="KOO01941.1"/>
    <property type="molecule type" value="Genomic_DNA"/>
</dbReference>
<proteinExistence type="predicted"/>
<dbReference type="Proteomes" id="UP000037515">
    <property type="component" value="Unassembled WGS sequence"/>
</dbReference>
<dbReference type="InterPro" id="IPR007215">
    <property type="entry name" value="Sulphur_relay_TusB/DsrH"/>
</dbReference>
<keyword evidence="2" id="KW-1185">Reference proteome</keyword>
<comment type="caution">
    <text evidence="1">The sequence shown here is derived from an EMBL/GenBank/DDBJ whole genome shotgun (WGS) entry which is preliminary data.</text>
</comment>
<dbReference type="PANTHER" id="PTHR37526:SF1">
    <property type="entry name" value="PROTEIN TUSB"/>
    <property type="match status" value="1"/>
</dbReference>
<organism evidence="1 2">
    <name type="scientific">Vibrio nereis</name>
    <dbReference type="NCBI Taxonomy" id="693"/>
    <lineage>
        <taxon>Bacteria</taxon>
        <taxon>Pseudomonadati</taxon>
        <taxon>Pseudomonadota</taxon>
        <taxon>Gammaproteobacteria</taxon>
        <taxon>Vibrionales</taxon>
        <taxon>Vibrionaceae</taxon>
        <taxon>Vibrio</taxon>
    </lineage>
</organism>
<dbReference type="PANTHER" id="PTHR37526">
    <property type="entry name" value="PROTEIN TUSB"/>
    <property type="match status" value="1"/>
</dbReference>
<dbReference type="GO" id="GO:0002143">
    <property type="term" value="P:tRNA wobble position uridine thiolation"/>
    <property type="evidence" value="ECO:0007669"/>
    <property type="project" value="InterPro"/>
</dbReference>
<evidence type="ECO:0000313" key="2">
    <source>
        <dbReference type="Proteomes" id="UP000037515"/>
    </source>
</evidence>
<dbReference type="InterPro" id="IPR027396">
    <property type="entry name" value="DsrEFH-like"/>
</dbReference>
<protein>
    <submittedName>
        <fullName evidence="1">Sulfur relay protein TusB</fullName>
    </submittedName>
</protein>
<dbReference type="AlphaFoldDB" id="A0A0M0HIX2"/>
<evidence type="ECO:0000313" key="1">
    <source>
        <dbReference type="EMBL" id="KOO01941.1"/>
    </source>
</evidence>
<dbReference type="RefSeq" id="WP_053397176.1">
    <property type="nucleotide sequence ID" value="NZ_LHPJ01000028.1"/>
</dbReference>
<dbReference type="OrthoDB" id="9795117at2"/>
<accession>A0A0M0HIX2</accession>
<dbReference type="STRING" id="693.AKJ17_17965"/>
<name>A0A0M0HIX2_VIBNE</name>
<dbReference type="GO" id="GO:1990228">
    <property type="term" value="C:sulfurtransferase complex"/>
    <property type="evidence" value="ECO:0007669"/>
    <property type="project" value="TreeGrafter"/>
</dbReference>
<dbReference type="SUPFAM" id="SSF75169">
    <property type="entry name" value="DsrEFH-like"/>
    <property type="match status" value="1"/>
</dbReference>
<dbReference type="Gene3D" id="3.40.1260.10">
    <property type="entry name" value="DsrEFH-like"/>
    <property type="match status" value="1"/>
</dbReference>
<dbReference type="NCBIfam" id="TIGR03011">
    <property type="entry name" value="sulf_tusB_dsrH"/>
    <property type="match status" value="1"/>
</dbReference>
<reference evidence="2" key="1">
    <citation type="submission" date="2015-08" db="EMBL/GenBank/DDBJ databases">
        <title>Vibrio galatheae sp. nov., a novel member of the Vibrionaceae family isolated from the Solomon Islands.</title>
        <authorList>
            <person name="Giubergia S."/>
            <person name="Machado H."/>
            <person name="Mateiu R.V."/>
            <person name="Gram L."/>
        </authorList>
    </citation>
    <scope>NUCLEOTIDE SEQUENCE [LARGE SCALE GENOMIC DNA]</scope>
    <source>
        <strain evidence="2">DSM 19584</strain>
    </source>
</reference>
<sequence>MLHIVKSPCVLEELNTVVDVSDDVLLIEGAVYAANPQHRDFAKVKGLNVSALINDLDARGIANRVSPSVSVLDYRGFVSLTVKHSSSLTWG</sequence>
<gene>
    <name evidence="1" type="ORF">AKJ17_17965</name>
</gene>